<reference evidence="4" key="1">
    <citation type="submission" date="2022-05" db="EMBL/GenBank/DDBJ databases">
        <authorList>
            <person name="Jo J.-H."/>
            <person name="Im W.-T."/>
        </authorList>
    </citation>
    <scope>NUCLEOTIDE SEQUENCE</scope>
    <source>
        <strain evidence="4">RG327</strain>
    </source>
</reference>
<dbReference type="Gene3D" id="3.40.50.150">
    <property type="entry name" value="Vaccinia Virus protein VP39"/>
    <property type="match status" value="1"/>
</dbReference>
<dbReference type="Proteomes" id="UP001165343">
    <property type="component" value="Unassembled WGS sequence"/>
</dbReference>
<dbReference type="Pfam" id="PF13649">
    <property type="entry name" value="Methyltransf_25"/>
    <property type="match status" value="1"/>
</dbReference>
<dbReference type="InterPro" id="IPR029063">
    <property type="entry name" value="SAM-dependent_MTases_sf"/>
</dbReference>
<proteinExistence type="predicted"/>
<keyword evidence="2" id="KW-0808">Transferase</keyword>
<gene>
    <name evidence="4" type="ORF">LZ519_01695</name>
</gene>
<comment type="caution">
    <text evidence="4">The sequence shown here is derived from an EMBL/GenBank/DDBJ whole genome shotgun (WGS) entry which is preliminary data.</text>
</comment>
<dbReference type="EMBL" id="JAMGBC010000001">
    <property type="protein sequence ID" value="MCL6678035.1"/>
    <property type="molecule type" value="Genomic_DNA"/>
</dbReference>
<protein>
    <submittedName>
        <fullName evidence="4">Class I SAM-dependent methyltransferase</fullName>
    </submittedName>
</protein>
<dbReference type="CDD" id="cd02440">
    <property type="entry name" value="AdoMet_MTases"/>
    <property type="match status" value="1"/>
</dbReference>
<dbReference type="PANTHER" id="PTHR43861">
    <property type="entry name" value="TRANS-ACONITATE 2-METHYLTRANSFERASE-RELATED"/>
    <property type="match status" value="1"/>
</dbReference>
<evidence type="ECO:0000256" key="1">
    <source>
        <dbReference type="ARBA" id="ARBA00022603"/>
    </source>
</evidence>
<evidence type="ECO:0000259" key="3">
    <source>
        <dbReference type="Pfam" id="PF13649"/>
    </source>
</evidence>
<dbReference type="GO" id="GO:0032259">
    <property type="term" value="P:methylation"/>
    <property type="evidence" value="ECO:0007669"/>
    <property type="project" value="UniProtKB-KW"/>
</dbReference>
<evidence type="ECO:0000313" key="4">
    <source>
        <dbReference type="EMBL" id="MCL6678035.1"/>
    </source>
</evidence>
<name>A0ABT0RD86_9SPHN</name>
<evidence type="ECO:0000256" key="2">
    <source>
        <dbReference type="ARBA" id="ARBA00022679"/>
    </source>
</evidence>
<dbReference type="InterPro" id="IPR041698">
    <property type="entry name" value="Methyltransf_25"/>
</dbReference>
<dbReference type="RefSeq" id="WP_249867011.1">
    <property type="nucleotide sequence ID" value="NZ_JAMGBC010000001.1"/>
</dbReference>
<organism evidence="4 5">
    <name type="scientific">Sphingomonas anseongensis</name>
    <dbReference type="NCBI Taxonomy" id="2908207"/>
    <lineage>
        <taxon>Bacteria</taxon>
        <taxon>Pseudomonadati</taxon>
        <taxon>Pseudomonadota</taxon>
        <taxon>Alphaproteobacteria</taxon>
        <taxon>Sphingomonadales</taxon>
        <taxon>Sphingomonadaceae</taxon>
        <taxon>Sphingomonas</taxon>
    </lineage>
</organism>
<dbReference type="SUPFAM" id="SSF53335">
    <property type="entry name" value="S-adenosyl-L-methionine-dependent methyltransferases"/>
    <property type="match status" value="1"/>
</dbReference>
<dbReference type="GO" id="GO:0008168">
    <property type="term" value="F:methyltransferase activity"/>
    <property type="evidence" value="ECO:0007669"/>
    <property type="project" value="UniProtKB-KW"/>
</dbReference>
<evidence type="ECO:0000313" key="5">
    <source>
        <dbReference type="Proteomes" id="UP001165343"/>
    </source>
</evidence>
<keyword evidence="1 4" id="KW-0489">Methyltransferase</keyword>
<sequence length="204" mass="22331">MLEKLFVELRDAGTQDVLDFAAGTGRITALAAQYFPRVTAVDISGDMLAHAPADPNVRRICRDITVEPLDEHFDLCTAFRFFLNAEPSLRKAALTAISGALKPGGHLLANIHMMSSSPMGLVYRSLGTVGLRAHQVLSAADFRALLEHHGFEVEKEIAYGYLPRPGPLFPSLMQSLSGSIERTAKQFAIPEALAQSRLFLARKR</sequence>
<keyword evidence="5" id="KW-1185">Reference proteome</keyword>
<accession>A0ABT0RD86</accession>
<feature type="domain" description="Methyltransferase" evidence="3">
    <location>
        <begin position="17"/>
        <end position="105"/>
    </location>
</feature>
<dbReference type="PANTHER" id="PTHR43861:SF1">
    <property type="entry name" value="TRANS-ACONITATE 2-METHYLTRANSFERASE"/>
    <property type="match status" value="1"/>
</dbReference>